<evidence type="ECO:0000259" key="6">
    <source>
        <dbReference type="PROSITE" id="PS50835"/>
    </source>
</evidence>
<dbReference type="InterPro" id="IPR013162">
    <property type="entry name" value="CD80_C2-set"/>
</dbReference>
<dbReference type="Proteomes" id="UP000579812">
    <property type="component" value="Unassembled WGS sequence"/>
</dbReference>
<name>A0A7J6CAN7_9TELE</name>
<protein>
    <recommendedName>
        <fullName evidence="6">Ig-like domain-containing protein</fullName>
    </recommendedName>
</protein>
<accession>A0A7J6CAN7</accession>
<evidence type="ECO:0000256" key="4">
    <source>
        <dbReference type="SAM" id="MobiDB-lite"/>
    </source>
</evidence>
<dbReference type="Pfam" id="PF08205">
    <property type="entry name" value="C2-set_2"/>
    <property type="match status" value="1"/>
</dbReference>
<evidence type="ECO:0000256" key="1">
    <source>
        <dbReference type="ARBA" id="ARBA00004167"/>
    </source>
</evidence>
<dbReference type="AlphaFoldDB" id="A0A7J6CAN7"/>
<evidence type="ECO:0000313" key="8">
    <source>
        <dbReference type="Proteomes" id="UP000579812"/>
    </source>
</evidence>
<feature type="compositionally biased region" description="Basic residues" evidence="4">
    <location>
        <begin position="377"/>
        <end position="386"/>
    </location>
</feature>
<organism evidence="7 8">
    <name type="scientific">Onychostoma macrolepis</name>
    <dbReference type="NCBI Taxonomy" id="369639"/>
    <lineage>
        <taxon>Eukaryota</taxon>
        <taxon>Metazoa</taxon>
        <taxon>Chordata</taxon>
        <taxon>Craniata</taxon>
        <taxon>Vertebrata</taxon>
        <taxon>Euteleostomi</taxon>
        <taxon>Actinopterygii</taxon>
        <taxon>Neopterygii</taxon>
        <taxon>Teleostei</taxon>
        <taxon>Ostariophysi</taxon>
        <taxon>Cypriniformes</taxon>
        <taxon>Cyprinidae</taxon>
        <taxon>Acrossocheilinae</taxon>
        <taxon>Onychostoma</taxon>
    </lineage>
</organism>
<keyword evidence="2 5" id="KW-0472">Membrane</keyword>
<proteinExistence type="predicted"/>
<keyword evidence="5" id="KW-1133">Transmembrane helix</keyword>
<dbReference type="EMBL" id="JAAMOB010000015">
    <property type="protein sequence ID" value="KAF4104368.1"/>
    <property type="molecule type" value="Genomic_DNA"/>
</dbReference>
<evidence type="ECO:0000256" key="5">
    <source>
        <dbReference type="SAM" id="Phobius"/>
    </source>
</evidence>
<dbReference type="SMART" id="SM00409">
    <property type="entry name" value="IG"/>
    <property type="match status" value="2"/>
</dbReference>
<sequence length="386" mass="42609">MEALVSSCVVLPCSFKYPAQQQPSDRIKAIWHMKNNWNDIIFHKDSTRVKDSFKGRTKLIGSLGKSNCSLEIDEVKNHDNGPYCFRVELETSPKDKYSFVGNCVSIKMIEQASKPELQAEQSVPEGQPAVFKCSVRHTCPSHQPTLSWSHTGKIIMSYKDIGHGSWEAESVLSFTPTKEDDHSSITCTVKHHGNVTGEITATHPIFVKEQPTLNHILIPVIAGLGAALLVGLLCFFIVKRYKKRNVANPEMTMASPQLPSISISGDERTGENIIVVCSSFHTCPYSEPTITLNGIEGSDEIKNESMKDGLWKITLTRTDLSLPQSCLPPAASSIFQSLSQEGPNVKKKRKDLSLPQSCPPPAASSIFQSLSQEGPNVKKKRKGKFT</sequence>
<comment type="caution">
    <text evidence="7">The sequence shown here is derived from an EMBL/GenBank/DDBJ whole genome shotgun (WGS) entry which is preliminary data.</text>
</comment>
<dbReference type="InterPro" id="IPR003599">
    <property type="entry name" value="Ig_sub"/>
</dbReference>
<feature type="transmembrane region" description="Helical" evidence="5">
    <location>
        <begin position="216"/>
        <end position="238"/>
    </location>
</feature>
<keyword evidence="8" id="KW-1185">Reference proteome</keyword>
<feature type="compositionally biased region" description="Polar residues" evidence="4">
    <location>
        <begin position="365"/>
        <end position="374"/>
    </location>
</feature>
<dbReference type="InterPro" id="IPR007110">
    <property type="entry name" value="Ig-like_dom"/>
</dbReference>
<dbReference type="GO" id="GO:0016020">
    <property type="term" value="C:membrane"/>
    <property type="evidence" value="ECO:0007669"/>
    <property type="project" value="UniProtKB-SubCell"/>
</dbReference>
<dbReference type="PROSITE" id="PS50835">
    <property type="entry name" value="IG_LIKE"/>
    <property type="match status" value="1"/>
</dbReference>
<keyword evidence="3" id="KW-1015">Disulfide bond</keyword>
<evidence type="ECO:0000313" key="7">
    <source>
        <dbReference type="EMBL" id="KAF4104368.1"/>
    </source>
</evidence>
<feature type="domain" description="Ig-like" evidence="6">
    <location>
        <begin position="115"/>
        <end position="200"/>
    </location>
</feature>
<dbReference type="InterPro" id="IPR013783">
    <property type="entry name" value="Ig-like_fold"/>
</dbReference>
<dbReference type="PANTHER" id="PTHR46484:SF7">
    <property type="entry name" value="MYELIN-ASSOCIATED GLYCOPROTEIN-LIKE-RELATED"/>
    <property type="match status" value="1"/>
</dbReference>
<evidence type="ECO:0000256" key="2">
    <source>
        <dbReference type="ARBA" id="ARBA00023136"/>
    </source>
</evidence>
<dbReference type="InterPro" id="IPR036179">
    <property type="entry name" value="Ig-like_dom_sf"/>
</dbReference>
<reference evidence="7 8" key="1">
    <citation type="submission" date="2020-04" db="EMBL/GenBank/DDBJ databases">
        <title>Chromosome-level genome assembly of a cyprinid fish Onychostoma macrolepis by integration of Nanopore Sequencing, Bionano and Hi-C technology.</title>
        <authorList>
            <person name="Wang D."/>
        </authorList>
    </citation>
    <scope>NUCLEOTIDE SEQUENCE [LARGE SCALE GENOMIC DNA]</scope>
    <source>
        <strain evidence="7">SWU-2019</strain>
        <tissue evidence="7">Muscle</tissue>
    </source>
</reference>
<dbReference type="SUPFAM" id="SSF48726">
    <property type="entry name" value="Immunoglobulin"/>
    <property type="match status" value="2"/>
</dbReference>
<evidence type="ECO:0000256" key="3">
    <source>
        <dbReference type="ARBA" id="ARBA00023157"/>
    </source>
</evidence>
<dbReference type="Gene3D" id="2.60.40.10">
    <property type="entry name" value="Immunoglobulins"/>
    <property type="match status" value="2"/>
</dbReference>
<comment type="subcellular location">
    <subcellularLocation>
        <location evidence="1">Membrane</location>
        <topology evidence="1">Single-pass membrane protein</topology>
    </subcellularLocation>
</comment>
<keyword evidence="5" id="KW-0812">Transmembrane</keyword>
<feature type="region of interest" description="Disordered" evidence="4">
    <location>
        <begin position="340"/>
        <end position="386"/>
    </location>
</feature>
<dbReference type="PANTHER" id="PTHR46484">
    <property type="entry name" value="SI:CH211-171H4.5-RELATED"/>
    <property type="match status" value="1"/>
</dbReference>
<gene>
    <name evidence="7" type="ORF">G5714_015355</name>
</gene>